<accession>A0A346P9J5</accession>
<proteinExistence type="predicted"/>
<reference evidence="1 2" key="1">
    <citation type="submission" date="2017-10" db="EMBL/GenBank/DDBJ databases">
        <title>Phenotypic and genomic properties of facultatively anaerobic sulfur-reducing natronoarchaea from hypersaline soda lakes.</title>
        <authorList>
            <person name="Sorokin D.Y."/>
            <person name="Kublanov I.V."/>
            <person name="Roman P."/>
            <person name="Sinninghe Damste J.S."/>
            <person name="Golyshin P.N."/>
            <person name="Rojo D."/>
            <person name="Ciordia S."/>
            <person name="Mena Md.C."/>
            <person name="Ferrer M."/>
            <person name="Messina E."/>
            <person name="Smedile F."/>
            <person name="La Spada G."/>
            <person name="La Cono V."/>
            <person name="Yakimov M.M."/>
        </authorList>
    </citation>
    <scope>NUCLEOTIDE SEQUENCE [LARGE SCALE GENOMIC DNA]</scope>
    <source>
        <strain evidence="1 2">AArc1</strain>
        <plasmid evidence="2">paarc1-01</plasmid>
    </source>
</reference>
<gene>
    <name evidence="1" type="ORF">AArc1_4073</name>
</gene>
<geneLocation type="plasmid" evidence="2">
    <name>paarc1-01</name>
</geneLocation>
<name>A0A346P9J5_9EURY</name>
<sequence>MSSTPDSDDRNVRWVELTHQRQQLLMAIAAVNGHSDFERPELRDEIKASSHVEEVVDDKARVLKSLNSTSLLNRLVEVGFLSKTFQGGSSPIVLFLEYDENRDDHEVAPFGDLSRFHDLVFQILDLYGLSEAALGDVDMTDFNAVIRAVNQAVGKTVLVIVSEPSTYRFADDNAYETVAEKVEEAREDEQ</sequence>
<evidence type="ECO:0000313" key="2">
    <source>
        <dbReference type="Proteomes" id="UP000258707"/>
    </source>
</evidence>
<dbReference type="AlphaFoldDB" id="A0A346P9J5"/>
<dbReference type="EMBL" id="CP024045">
    <property type="protein sequence ID" value="AXR76190.1"/>
    <property type="molecule type" value="Genomic_DNA"/>
</dbReference>
<organism evidence="1 2">
    <name type="scientific">Natrarchaeobaculum sulfurireducens</name>
    <dbReference type="NCBI Taxonomy" id="2044521"/>
    <lineage>
        <taxon>Archaea</taxon>
        <taxon>Methanobacteriati</taxon>
        <taxon>Methanobacteriota</taxon>
        <taxon>Stenosarchaea group</taxon>
        <taxon>Halobacteria</taxon>
        <taxon>Halobacteriales</taxon>
        <taxon>Natrialbaceae</taxon>
        <taxon>Natrarchaeobaculum</taxon>
    </lineage>
</organism>
<dbReference type="KEGG" id="nan:AArc1_4073"/>
<dbReference type="Proteomes" id="UP000258707">
    <property type="component" value="Plasmid pAArc1-01"/>
</dbReference>
<evidence type="ECO:0000313" key="1">
    <source>
        <dbReference type="EMBL" id="AXR76190.1"/>
    </source>
</evidence>
<keyword evidence="1" id="KW-0614">Plasmid</keyword>
<protein>
    <submittedName>
        <fullName evidence="1">Uncharacterized protein</fullName>
    </submittedName>
</protein>